<dbReference type="OrthoDB" id="2801014at2"/>
<dbReference type="Gene3D" id="3.30.200.20">
    <property type="entry name" value="Phosphorylase Kinase, domain 1"/>
    <property type="match status" value="1"/>
</dbReference>
<dbReference type="Gene3D" id="3.90.1200.10">
    <property type="match status" value="1"/>
</dbReference>
<dbReference type="InterPro" id="IPR051678">
    <property type="entry name" value="AGP_Transferase"/>
</dbReference>
<dbReference type="GeneID" id="97554407"/>
<dbReference type="Pfam" id="PF01636">
    <property type="entry name" value="APH"/>
    <property type="match status" value="1"/>
</dbReference>
<dbReference type="GO" id="GO:0016740">
    <property type="term" value="F:transferase activity"/>
    <property type="evidence" value="ECO:0007669"/>
    <property type="project" value="UniProtKB-KW"/>
</dbReference>
<dbReference type="STRING" id="59843.A3958_00810"/>
<dbReference type="SUPFAM" id="SSF56112">
    <property type="entry name" value="Protein kinase-like (PK-like)"/>
    <property type="match status" value="1"/>
</dbReference>
<keyword evidence="2" id="KW-0808">Transferase</keyword>
<organism evidence="2 3">
    <name type="scientific">Paenibacillus glucanolyticus</name>
    <dbReference type="NCBI Taxonomy" id="59843"/>
    <lineage>
        <taxon>Bacteria</taxon>
        <taxon>Bacillati</taxon>
        <taxon>Bacillota</taxon>
        <taxon>Bacilli</taxon>
        <taxon>Bacillales</taxon>
        <taxon>Paenibacillaceae</taxon>
        <taxon>Paenibacillus</taxon>
    </lineage>
</organism>
<evidence type="ECO:0000313" key="2">
    <source>
        <dbReference type="EMBL" id="KZS44025.1"/>
    </source>
</evidence>
<accession>A0A163EUH1</accession>
<keyword evidence="3" id="KW-1185">Reference proteome</keyword>
<dbReference type="Proteomes" id="UP000076796">
    <property type="component" value="Unassembled WGS sequence"/>
</dbReference>
<sequence>MTTEIFFSANMIGVLTNKQLQRMLNRFNLGNLISYQETSKGVGKQTLFVSTTSGDYVLKGNPLYEGQFKEEKFYVDNLNKLTNLPVPYPYIVDEQEDIFGWTYAIMPRLPGMHFTDQNKKEKLNKEEKKRIVELLVNCLCEMHQWKVEQYGEFDSKNQRIRPFESTYKTWLYNRIRYWLKDAEKYSVITSKDIEWVEDLLLSCEEAFDVLNSPTFVMGDFKADNVLVQRLTEDWKLSGIFDFTTGYFGDGIADLPRIVSMYIEDGEEELAKHFITAYFHRIESKEAFKERFKVHMLHQRVLDWGCAKAIDNVTWDHNLSFSEWAQRYTDFVTSI</sequence>
<dbReference type="RefSeq" id="WP_063480190.1">
    <property type="nucleotide sequence ID" value="NZ_CP147845.1"/>
</dbReference>
<name>A0A163EUH1_9BACL</name>
<proteinExistence type="predicted"/>
<gene>
    <name evidence="2" type="ORF">AWU65_28540</name>
</gene>
<feature type="domain" description="Aminoglycoside phosphotransferase" evidence="1">
    <location>
        <begin position="37"/>
        <end position="278"/>
    </location>
</feature>
<dbReference type="InterPro" id="IPR002575">
    <property type="entry name" value="Aminoglycoside_PTrfase"/>
</dbReference>
<evidence type="ECO:0000313" key="3">
    <source>
        <dbReference type="Proteomes" id="UP000076796"/>
    </source>
</evidence>
<dbReference type="EMBL" id="LWMH01000002">
    <property type="protein sequence ID" value="KZS44025.1"/>
    <property type="molecule type" value="Genomic_DNA"/>
</dbReference>
<dbReference type="AlphaFoldDB" id="A0A163EUH1"/>
<comment type="caution">
    <text evidence="2">The sequence shown here is derived from an EMBL/GenBank/DDBJ whole genome shotgun (WGS) entry which is preliminary data.</text>
</comment>
<dbReference type="PANTHER" id="PTHR21310">
    <property type="entry name" value="AMINOGLYCOSIDE PHOSPHOTRANSFERASE-RELATED-RELATED"/>
    <property type="match status" value="1"/>
</dbReference>
<evidence type="ECO:0000259" key="1">
    <source>
        <dbReference type="Pfam" id="PF01636"/>
    </source>
</evidence>
<reference evidence="2" key="1">
    <citation type="journal article" date="2016" name="Genome Announc.">
        <title>Draft genomes of two strains of Paenibacillus glucanolyticus with capability to degrade lignocellulose.</title>
        <authorList>
            <person name="Mathews S.L."/>
            <person name="Pawlak J."/>
            <person name="Grunden A.M."/>
        </authorList>
    </citation>
    <scope>NUCLEOTIDE SEQUENCE [LARGE SCALE GENOMIC DNA]</scope>
    <source>
        <strain evidence="2">SLM1</strain>
    </source>
</reference>
<dbReference type="InterPro" id="IPR011009">
    <property type="entry name" value="Kinase-like_dom_sf"/>
</dbReference>
<protein>
    <submittedName>
        <fullName evidence="2">Phosphotransferase</fullName>
    </submittedName>
</protein>